<accession>A0A3M6VDW1</accession>
<protein>
    <submittedName>
        <fullName evidence="2">Uncharacterized protein</fullName>
    </submittedName>
</protein>
<dbReference type="EMBL" id="QKXF01000141">
    <property type="protein sequence ID" value="RQM15844.1"/>
    <property type="molecule type" value="Genomic_DNA"/>
</dbReference>
<evidence type="ECO:0000313" key="4">
    <source>
        <dbReference type="Proteomes" id="UP000282087"/>
    </source>
</evidence>
<evidence type="ECO:0000313" key="2">
    <source>
        <dbReference type="EMBL" id="RMX65205.1"/>
    </source>
</evidence>
<dbReference type="AlphaFoldDB" id="A0A3M6VDW1"/>
<comment type="caution">
    <text evidence="2">The sequence shown here is derived from an EMBL/GenBank/DDBJ whole genome shotgun (WGS) entry which is preliminary data.</text>
</comment>
<gene>
    <name evidence="3" type="ORF">DD237_005871</name>
    <name evidence="2" type="ORF">DD238_005755</name>
</gene>
<evidence type="ECO:0000313" key="5">
    <source>
        <dbReference type="Proteomes" id="UP000286097"/>
    </source>
</evidence>
<feature type="region of interest" description="Disordered" evidence="1">
    <location>
        <begin position="65"/>
        <end position="99"/>
    </location>
</feature>
<evidence type="ECO:0000313" key="3">
    <source>
        <dbReference type="EMBL" id="RQM15844.1"/>
    </source>
</evidence>
<dbReference type="Proteomes" id="UP000286097">
    <property type="component" value="Unassembled WGS sequence"/>
</dbReference>
<dbReference type="Proteomes" id="UP000282087">
    <property type="component" value="Unassembled WGS sequence"/>
</dbReference>
<proteinExistence type="predicted"/>
<name>A0A3M6VDW1_9STRA</name>
<dbReference type="VEuPathDB" id="FungiDB:DD237_005871"/>
<feature type="compositionally biased region" description="Basic and acidic residues" evidence="1">
    <location>
        <begin position="66"/>
        <end position="99"/>
    </location>
</feature>
<reference evidence="4 5" key="1">
    <citation type="submission" date="2018-06" db="EMBL/GenBank/DDBJ databases">
        <title>Comparative genomics of downy mildews reveals potential adaptations to biotrophy.</title>
        <authorList>
            <person name="Fletcher K."/>
            <person name="Klosterman S.J."/>
            <person name="Derevnina L."/>
            <person name="Martin F."/>
            <person name="Koike S."/>
            <person name="Reyes Chin-Wo S."/>
            <person name="Mou B."/>
            <person name="Michelmore R."/>
        </authorList>
    </citation>
    <scope>NUCLEOTIDE SEQUENCE [LARGE SCALE GENOMIC DNA]</scope>
    <source>
        <strain evidence="3 5">R13</strain>
        <strain evidence="2 4">R14</strain>
    </source>
</reference>
<keyword evidence="4" id="KW-1185">Reference proteome</keyword>
<organism evidence="2 4">
    <name type="scientific">Peronospora effusa</name>
    <dbReference type="NCBI Taxonomy" id="542832"/>
    <lineage>
        <taxon>Eukaryota</taxon>
        <taxon>Sar</taxon>
        <taxon>Stramenopiles</taxon>
        <taxon>Oomycota</taxon>
        <taxon>Peronosporomycetes</taxon>
        <taxon>Peronosporales</taxon>
        <taxon>Peronosporaceae</taxon>
        <taxon>Peronospora</taxon>
    </lineage>
</organism>
<dbReference type="EMBL" id="QLLG01000261">
    <property type="protein sequence ID" value="RMX65205.1"/>
    <property type="molecule type" value="Genomic_DNA"/>
</dbReference>
<sequence>MTIVFRAEYGKKFIHVSEVKGLFKLSGSSVLTFRCQTSVNVIEKRKESEDCRLLPVQLLGMQDGGRNIEYEYSDKGDPDEHLGQQDDKGDPDDGHTGGC</sequence>
<evidence type="ECO:0000256" key="1">
    <source>
        <dbReference type="SAM" id="MobiDB-lite"/>
    </source>
</evidence>